<dbReference type="PANTHER" id="PTHR36558">
    <property type="entry name" value="GLR1098 PROTEIN"/>
    <property type="match status" value="1"/>
</dbReference>
<proteinExistence type="predicted"/>
<name>A0A316DK06_9BACT</name>
<dbReference type="Proteomes" id="UP000245489">
    <property type="component" value="Unassembled WGS sequence"/>
</dbReference>
<dbReference type="SUPFAM" id="SSF52980">
    <property type="entry name" value="Restriction endonuclease-like"/>
    <property type="match status" value="1"/>
</dbReference>
<protein>
    <submittedName>
        <fullName evidence="2">Uma2 family endonuclease</fullName>
    </submittedName>
</protein>
<dbReference type="PANTHER" id="PTHR36558:SF1">
    <property type="entry name" value="RESTRICTION ENDONUCLEASE DOMAIN-CONTAINING PROTEIN-RELATED"/>
    <property type="match status" value="1"/>
</dbReference>
<dbReference type="OrthoDB" id="9808428at2"/>
<gene>
    <name evidence="2" type="ORF">LV89_04289</name>
</gene>
<reference evidence="2 3" key="1">
    <citation type="submission" date="2018-05" db="EMBL/GenBank/DDBJ databases">
        <title>Genomic Encyclopedia of Archaeal and Bacterial Type Strains, Phase II (KMG-II): from individual species to whole genera.</title>
        <authorList>
            <person name="Goeker M."/>
        </authorList>
    </citation>
    <scope>NUCLEOTIDE SEQUENCE [LARGE SCALE GENOMIC DNA]</scope>
    <source>
        <strain evidence="2 3">DSM 22214</strain>
    </source>
</reference>
<keyword evidence="2" id="KW-0378">Hydrolase</keyword>
<dbReference type="Gene3D" id="3.90.1570.10">
    <property type="entry name" value="tt1808, chain A"/>
    <property type="match status" value="1"/>
</dbReference>
<dbReference type="GO" id="GO:0004519">
    <property type="term" value="F:endonuclease activity"/>
    <property type="evidence" value="ECO:0007669"/>
    <property type="project" value="UniProtKB-KW"/>
</dbReference>
<evidence type="ECO:0000259" key="1">
    <source>
        <dbReference type="Pfam" id="PF05685"/>
    </source>
</evidence>
<dbReference type="InterPro" id="IPR012296">
    <property type="entry name" value="Nuclease_put_TT1808"/>
</dbReference>
<dbReference type="InterPro" id="IPR008538">
    <property type="entry name" value="Uma2"/>
</dbReference>
<keyword evidence="2" id="KW-0255">Endonuclease</keyword>
<accession>A0A316DK06</accession>
<dbReference type="AlphaFoldDB" id="A0A316DK06"/>
<organism evidence="2 3">
    <name type="scientific">Arcicella aurantiaca</name>
    <dbReference type="NCBI Taxonomy" id="591202"/>
    <lineage>
        <taxon>Bacteria</taxon>
        <taxon>Pseudomonadati</taxon>
        <taxon>Bacteroidota</taxon>
        <taxon>Cytophagia</taxon>
        <taxon>Cytophagales</taxon>
        <taxon>Flectobacillaceae</taxon>
        <taxon>Arcicella</taxon>
    </lineage>
</organism>
<evidence type="ECO:0000313" key="2">
    <source>
        <dbReference type="EMBL" id="PWK17842.1"/>
    </source>
</evidence>
<dbReference type="CDD" id="cd06260">
    <property type="entry name" value="DUF820-like"/>
    <property type="match status" value="1"/>
</dbReference>
<dbReference type="InterPro" id="IPR011335">
    <property type="entry name" value="Restrct_endonuc-II-like"/>
</dbReference>
<keyword evidence="2" id="KW-0540">Nuclease</keyword>
<keyword evidence="3" id="KW-1185">Reference proteome</keyword>
<dbReference type="Pfam" id="PF05685">
    <property type="entry name" value="Uma2"/>
    <property type="match status" value="1"/>
</dbReference>
<evidence type="ECO:0000313" key="3">
    <source>
        <dbReference type="Proteomes" id="UP000245489"/>
    </source>
</evidence>
<dbReference type="EMBL" id="QGGO01000033">
    <property type="protein sequence ID" value="PWK17842.1"/>
    <property type="molecule type" value="Genomic_DNA"/>
</dbReference>
<feature type="domain" description="Putative restriction endonuclease" evidence="1">
    <location>
        <begin position="26"/>
        <end position="190"/>
    </location>
</feature>
<dbReference type="RefSeq" id="WP_109744949.1">
    <property type="nucleotide sequence ID" value="NZ_QGGO01000033.1"/>
</dbReference>
<sequence length="199" mass="23025">MITNINQLDLNKKYSYADYLTWKFQDFVEIIKGKIYKMSPAPLRYHQQISVRITSDIDHYLRRKSCKVYSAPFDVRLPMNGEEGEDAIYTVVQPDICVICDPKKLDDRGCIGAPDMVVEIISPSTAKKDLNEKLDLYESSGVREYWIVFPKERFIMVHLLNDNGIYDLIGSFEPNAETPTIKVNIFPDLEIIMEDIFSI</sequence>
<comment type="caution">
    <text evidence="2">The sequence shown here is derived from an EMBL/GenBank/DDBJ whole genome shotgun (WGS) entry which is preliminary data.</text>
</comment>